<dbReference type="InterPro" id="IPR002110">
    <property type="entry name" value="Ankyrin_rpt"/>
</dbReference>
<evidence type="ECO:0000259" key="4">
    <source>
        <dbReference type="Pfam" id="PF24883"/>
    </source>
</evidence>
<evidence type="ECO:0000313" key="6">
    <source>
        <dbReference type="Proteomes" id="UP000223968"/>
    </source>
</evidence>
<dbReference type="OrthoDB" id="4178675at2759"/>
<accession>A0A2B7XL28</accession>
<feature type="repeat" description="ANK" evidence="3">
    <location>
        <begin position="265"/>
        <end position="297"/>
    </location>
</feature>
<dbReference type="SUPFAM" id="SSF48403">
    <property type="entry name" value="Ankyrin repeat"/>
    <property type="match status" value="1"/>
</dbReference>
<dbReference type="PROSITE" id="PS50297">
    <property type="entry name" value="ANK_REP_REGION"/>
    <property type="match status" value="2"/>
</dbReference>
<dbReference type="EMBL" id="PDNB01000091">
    <property type="protein sequence ID" value="PGH09649.1"/>
    <property type="molecule type" value="Genomic_DNA"/>
</dbReference>
<gene>
    <name evidence="5" type="ORF">AJ79_05614</name>
</gene>
<dbReference type="PANTHER" id="PTHR24198:SF165">
    <property type="entry name" value="ANKYRIN REPEAT-CONTAINING PROTEIN-RELATED"/>
    <property type="match status" value="1"/>
</dbReference>
<dbReference type="InterPro" id="IPR056884">
    <property type="entry name" value="NPHP3-like_N"/>
</dbReference>
<dbReference type="SMART" id="SM00248">
    <property type="entry name" value="ANK"/>
    <property type="match status" value="4"/>
</dbReference>
<sequence>MVVGRHWPDTIEAGNTMITAIVVDDLQKRFEGDKTTCLAYLYLGSLVQQELITDGLLRNILKQVSNGKKRFLKDVRRLHERFRGFCGMPCRGEIRHVLHTVSALYLKVFIILNAIDKCLIEGGCGLEVLSEVFEPQKMGANVLCTSRFVPGIVELFKDCATLEIPTLEEDLQLYETSGHSLLDNDRIQEKNEETGDTIEGFEDGWQTTPLLRIVQEVCHRAGLYRLSYKNREQSRSLLKASMTGYRQIIKLLVEKGANLEARDTEGKTPLMIAVESGEETTVELLLKHGVDLEAKDAIGNTPLLKAMNQSDSYVKNLLLGKGAQLNAENDNGDIPLSLVGKSGKENIVDLPVSTGADSDIHMQP</sequence>
<feature type="repeat" description="ANK" evidence="3">
    <location>
        <begin position="232"/>
        <end position="264"/>
    </location>
</feature>
<dbReference type="AlphaFoldDB" id="A0A2B7XL28"/>
<dbReference type="PANTHER" id="PTHR24198">
    <property type="entry name" value="ANKYRIN REPEAT AND PROTEIN KINASE DOMAIN-CONTAINING PROTEIN"/>
    <property type="match status" value="1"/>
</dbReference>
<feature type="repeat" description="ANK" evidence="3">
    <location>
        <begin position="298"/>
        <end position="330"/>
    </location>
</feature>
<comment type="caution">
    <text evidence="5">The sequence shown here is derived from an EMBL/GenBank/DDBJ whole genome shotgun (WGS) entry which is preliminary data.</text>
</comment>
<feature type="domain" description="Nephrocystin 3-like N-terminal" evidence="4">
    <location>
        <begin position="13"/>
        <end position="147"/>
    </location>
</feature>
<keyword evidence="1" id="KW-0677">Repeat</keyword>
<dbReference type="Gene3D" id="1.25.40.20">
    <property type="entry name" value="Ankyrin repeat-containing domain"/>
    <property type="match status" value="1"/>
</dbReference>
<name>A0A2B7XL28_9EURO</name>
<dbReference type="Pfam" id="PF12796">
    <property type="entry name" value="Ank_2"/>
    <property type="match status" value="1"/>
</dbReference>
<proteinExistence type="predicted"/>
<protein>
    <recommendedName>
        <fullName evidence="4">Nephrocystin 3-like N-terminal domain-containing protein</fullName>
    </recommendedName>
</protein>
<keyword evidence="6" id="KW-1185">Reference proteome</keyword>
<evidence type="ECO:0000256" key="1">
    <source>
        <dbReference type="ARBA" id="ARBA00022737"/>
    </source>
</evidence>
<evidence type="ECO:0000313" key="5">
    <source>
        <dbReference type="EMBL" id="PGH09649.1"/>
    </source>
</evidence>
<dbReference type="InterPro" id="IPR036770">
    <property type="entry name" value="Ankyrin_rpt-contain_sf"/>
</dbReference>
<dbReference type="Pfam" id="PF24883">
    <property type="entry name" value="NPHP3_N"/>
    <property type="match status" value="1"/>
</dbReference>
<reference evidence="5 6" key="1">
    <citation type="submission" date="2017-10" db="EMBL/GenBank/DDBJ databases">
        <title>Comparative genomics in systemic dimorphic fungi from Ajellomycetaceae.</title>
        <authorList>
            <person name="Munoz J.F."/>
            <person name="Mcewen J.G."/>
            <person name="Clay O.K."/>
            <person name="Cuomo C.A."/>
        </authorList>
    </citation>
    <scope>NUCLEOTIDE SEQUENCE [LARGE SCALE GENOMIC DNA]</scope>
    <source>
        <strain evidence="5 6">UAMH5409</strain>
    </source>
</reference>
<evidence type="ECO:0000256" key="2">
    <source>
        <dbReference type="ARBA" id="ARBA00023043"/>
    </source>
</evidence>
<keyword evidence="2 3" id="KW-0040">ANK repeat</keyword>
<organism evidence="5 6">
    <name type="scientific">Helicocarpus griseus UAMH5409</name>
    <dbReference type="NCBI Taxonomy" id="1447875"/>
    <lineage>
        <taxon>Eukaryota</taxon>
        <taxon>Fungi</taxon>
        <taxon>Dikarya</taxon>
        <taxon>Ascomycota</taxon>
        <taxon>Pezizomycotina</taxon>
        <taxon>Eurotiomycetes</taxon>
        <taxon>Eurotiomycetidae</taxon>
        <taxon>Onygenales</taxon>
        <taxon>Ajellomycetaceae</taxon>
        <taxon>Helicocarpus</taxon>
    </lineage>
</organism>
<dbReference type="PROSITE" id="PS50088">
    <property type="entry name" value="ANK_REPEAT"/>
    <property type="match status" value="3"/>
</dbReference>
<evidence type="ECO:0000256" key="3">
    <source>
        <dbReference type="PROSITE-ProRule" id="PRU00023"/>
    </source>
</evidence>
<dbReference type="Proteomes" id="UP000223968">
    <property type="component" value="Unassembled WGS sequence"/>
</dbReference>
<dbReference type="STRING" id="1447875.A0A2B7XL28"/>